<dbReference type="AlphaFoldDB" id="A0A8W8JJB9"/>
<dbReference type="Proteomes" id="UP000005408">
    <property type="component" value="Unassembled WGS sequence"/>
</dbReference>
<accession>A0A8W8JJB9</accession>
<evidence type="ECO:0000313" key="1">
    <source>
        <dbReference type="EnsemblMetazoa" id="G18928.1:cds"/>
    </source>
</evidence>
<protein>
    <submittedName>
        <fullName evidence="1">Uncharacterized protein</fullName>
    </submittedName>
</protein>
<dbReference type="EnsemblMetazoa" id="G18928.1">
    <property type="protein sequence ID" value="G18928.1:cds"/>
    <property type="gene ID" value="G18928"/>
</dbReference>
<organism evidence="1 2">
    <name type="scientific">Magallana gigas</name>
    <name type="common">Pacific oyster</name>
    <name type="synonym">Crassostrea gigas</name>
    <dbReference type="NCBI Taxonomy" id="29159"/>
    <lineage>
        <taxon>Eukaryota</taxon>
        <taxon>Metazoa</taxon>
        <taxon>Spiralia</taxon>
        <taxon>Lophotrochozoa</taxon>
        <taxon>Mollusca</taxon>
        <taxon>Bivalvia</taxon>
        <taxon>Autobranchia</taxon>
        <taxon>Pteriomorphia</taxon>
        <taxon>Ostreida</taxon>
        <taxon>Ostreoidea</taxon>
        <taxon>Ostreidae</taxon>
        <taxon>Magallana</taxon>
    </lineage>
</organism>
<evidence type="ECO:0000313" key="2">
    <source>
        <dbReference type="Proteomes" id="UP000005408"/>
    </source>
</evidence>
<proteinExistence type="predicted"/>
<reference evidence="1" key="1">
    <citation type="submission" date="2022-08" db="UniProtKB">
        <authorList>
            <consortium name="EnsemblMetazoa"/>
        </authorList>
    </citation>
    <scope>IDENTIFICATION</scope>
    <source>
        <strain evidence="1">05x7-T-G4-1.051#20</strain>
    </source>
</reference>
<keyword evidence="2" id="KW-1185">Reference proteome</keyword>
<sequence>MSLIPKPKRRIKEPQDNVQRFKYGLCTEGRQLTQQGHCERNMTAVHSGLMFRCTSCSTVFERGDQKHGCVGGHLFVTSKVTLRKHQIKLLD</sequence>
<name>A0A8W8JJB9_MAGGI</name>